<dbReference type="EMBL" id="AVNC01000015">
    <property type="protein sequence ID" value="EQK42764.1"/>
    <property type="molecule type" value="Genomic_DNA"/>
</dbReference>
<accession>T4VGC1</accession>
<protein>
    <submittedName>
        <fullName evidence="1">Uncharacterized protein</fullName>
    </submittedName>
</protein>
<dbReference type="PATRIC" id="fig|1233171.3.peg.1599"/>
<evidence type="ECO:0000313" key="2">
    <source>
        <dbReference type="Proteomes" id="UP000015688"/>
    </source>
</evidence>
<evidence type="ECO:0000313" key="1">
    <source>
        <dbReference type="EMBL" id="EQK42764.1"/>
    </source>
</evidence>
<dbReference type="RefSeq" id="WP_021432878.1">
    <property type="nucleotide sequence ID" value="NZ_AVNC01000015.1"/>
</dbReference>
<dbReference type="AlphaFoldDB" id="T4VGC1"/>
<proteinExistence type="predicted"/>
<dbReference type="GeneID" id="67472555"/>
<organism evidence="1 2">
    <name type="scientific">Paraclostridium bifermentans ATCC 638 = DSM 14991</name>
    <dbReference type="NCBI Taxonomy" id="1233171"/>
    <lineage>
        <taxon>Bacteria</taxon>
        <taxon>Bacillati</taxon>
        <taxon>Bacillota</taxon>
        <taxon>Clostridia</taxon>
        <taxon>Peptostreptococcales</taxon>
        <taxon>Peptostreptococcaceae</taxon>
        <taxon>Paraclostridium</taxon>
    </lineage>
</organism>
<gene>
    <name evidence="1" type="ORF">C672_1708</name>
</gene>
<sequence length="103" mass="10994">MGKITVTQYTNSKEILKYDHFVSEKVILTQANATTSGSKKIVKAGTILPANDATAKGVVLYDVDVTNGDETGALVIHGFIDKSKIPTQPESAAITALPMIKFI</sequence>
<comment type="caution">
    <text evidence="1">The sequence shown here is derived from an EMBL/GenBank/DDBJ whole genome shotgun (WGS) entry which is preliminary data.</text>
</comment>
<dbReference type="Proteomes" id="UP000015688">
    <property type="component" value="Unassembled WGS sequence"/>
</dbReference>
<reference evidence="1 2" key="1">
    <citation type="submission" date="2013-06" db="EMBL/GenBank/DDBJ databases">
        <authorList>
            <person name="Walk S."/>
            <person name="Aronoff D."/>
            <person name="Young V.Y."/>
            <person name="Marsh J."/>
            <person name="Harrison L."/>
            <person name="Daugherty S.C."/>
            <person name="Shefchek K.A."/>
            <person name="Hine E.E."/>
            <person name="Tallon L.J."/>
            <person name="Sadzewicz L.K."/>
            <person name="Rasko D.A."/>
        </authorList>
    </citation>
    <scope>NUCLEOTIDE SEQUENCE [LARGE SCALE GENOMIC DNA]</scope>
    <source>
        <strain evidence="1 2">ATCC 638</strain>
    </source>
</reference>
<name>T4VGC1_PARBF</name>